<evidence type="ECO:0000313" key="1">
    <source>
        <dbReference type="EMBL" id="CAE6816173.1"/>
    </source>
</evidence>
<evidence type="ECO:0008006" key="3">
    <source>
        <dbReference type="Google" id="ProtNLM"/>
    </source>
</evidence>
<dbReference type="RefSeq" id="WP_200660241.1">
    <property type="nucleotide sequence ID" value="NZ_CAJNBH010000021.1"/>
</dbReference>
<accession>A0ABM8SKX7</accession>
<gene>
    <name evidence="1" type="ORF">R69776_05920</name>
</gene>
<dbReference type="Gene3D" id="1.10.238.160">
    <property type="match status" value="1"/>
</dbReference>
<comment type="caution">
    <text evidence="1">The sequence shown here is derived from an EMBL/GenBank/DDBJ whole genome shotgun (WGS) entry which is preliminary data.</text>
</comment>
<evidence type="ECO:0000313" key="2">
    <source>
        <dbReference type="Proteomes" id="UP000673821"/>
    </source>
</evidence>
<dbReference type="EMBL" id="CAJNBH010000021">
    <property type="protein sequence ID" value="CAE6816173.1"/>
    <property type="molecule type" value="Genomic_DNA"/>
</dbReference>
<protein>
    <recommendedName>
        <fullName evidence="3">AlpA family phage regulatory protein</fullName>
    </recommendedName>
</protein>
<dbReference type="Pfam" id="PF05930">
    <property type="entry name" value="Phage_AlpA"/>
    <property type="match status" value="1"/>
</dbReference>
<sequence length="69" mass="7732">MRETKESLSIPETGFLRQPQVLKFVPFSATTLWRRCKAGAFPQPVKLSAGISAWRAEEVRAWIAQQGTA</sequence>
<reference evidence="1 2" key="1">
    <citation type="submission" date="2021-02" db="EMBL/GenBank/DDBJ databases">
        <authorList>
            <person name="Vanwijnsberghe S."/>
        </authorList>
    </citation>
    <scope>NUCLEOTIDE SEQUENCE [LARGE SCALE GENOMIC DNA]</scope>
    <source>
        <strain evidence="1 2">R-69776</strain>
    </source>
</reference>
<dbReference type="Proteomes" id="UP000673821">
    <property type="component" value="Unassembled WGS sequence"/>
</dbReference>
<keyword evidence="2" id="KW-1185">Reference proteome</keyword>
<proteinExistence type="predicted"/>
<organism evidence="1 2">
    <name type="scientific">Paraburkholderia nemoris</name>
    <dbReference type="NCBI Taxonomy" id="2793076"/>
    <lineage>
        <taxon>Bacteria</taxon>
        <taxon>Pseudomonadati</taxon>
        <taxon>Pseudomonadota</taxon>
        <taxon>Betaproteobacteria</taxon>
        <taxon>Burkholderiales</taxon>
        <taxon>Burkholderiaceae</taxon>
        <taxon>Paraburkholderia</taxon>
    </lineage>
</organism>
<name>A0ABM8SKX7_9BURK</name>
<dbReference type="InterPro" id="IPR010260">
    <property type="entry name" value="AlpA"/>
</dbReference>